<dbReference type="EMBL" id="CM046388">
    <property type="protein sequence ID" value="KAI8572934.1"/>
    <property type="molecule type" value="Genomic_DNA"/>
</dbReference>
<organism evidence="1 2">
    <name type="scientific">Rhododendron molle</name>
    <name type="common">Chinese azalea</name>
    <name type="synonym">Azalea mollis</name>
    <dbReference type="NCBI Taxonomy" id="49168"/>
    <lineage>
        <taxon>Eukaryota</taxon>
        <taxon>Viridiplantae</taxon>
        <taxon>Streptophyta</taxon>
        <taxon>Embryophyta</taxon>
        <taxon>Tracheophyta</taxon>
        <taxon>Spermatophyta</taxon>
        <taxon>Magnoliopsida</taxon>
        <taxon>eudicotyledons</taxon>
        <taxon>Gunneridae</taxon>
        <taxon>Pentapetalae</taxon>
        <taxon>asterids</taxon>
        <taxon>Ericales</taxon>
        <taxon>Ericaceae</taxon>
        <taxon>Ericoideae</taxon>
        <taxon>Rhodoreae</taxon>
        <taxon>Rhododendron</taxon>
    </lineage>
</organism>
<comment type="caution">
    <text evidence="1">The sequence shown here is derived from an EMBL/GenBank/DDBJ whole genome shotgun (WGS) entry which is preliminary data.</text>
</comment>
<protein>
    <submittedName>
        <fullName evidence="1">Uncharacterized protein</fullName>
    </submittedName>
</protein>
<evidence type="ECO:0000313" key="1">
    <source>
        <dbReference type="EMBL" id="KAI8572934.1"/>
    </source>
</evidence>
<keyword evidence="2" id="KW-1185">Reference proteome</keyword>
<dbReference type="Proteomes" id="UP001062846">
    <property type="component" value="Chromosome 1"/>
</dbReference>
<name>A0ACC0Q6N8_RHOML</name>
<evidence type="ECO:0000313" key="2">
    <source>
        <dbReference type="Proteomes" id="UP001062846"/>
    </source>
</evidence>
<gene>
    <name evidence="1" type="ORF">RHMOL_Rhmol01G0239600</name>
</gene>
<reference evidence="1" key="1">
    <citation type="submission" date="2022-02" db="EMBL/GenBank/DDBJ databases">
        <title>Plant Genome Project.</title>
        <authorList>
            <person name="Zhang R.-G."/>
        </authorList>
    </citation>
    <scope>NUCLEOTIDE SEQUENCE</scope>
    <source>
        <strain evidence="1">AT1</strain>
    </source>
</reference>
<sequence>MAYHVEEVYHPLLNAIARAHLETFARFNLRSPRLGSTLLRDLHDLLMPWSQLRFGEFTPATETAMLELTQDLTDLGFNMGWLRARGFALMAAGERPGLPPEIQNLSAQVESTRQHLTDLEARLLKPDDMTRSWLSQG</sequence>
<proteinExistence type="predicted"/>
<accession>A0ACC0Q6N8</accession>